<accession>A0A7T1T4I1</accession>
<evidence type="ECO:0000313" key="6">
    <source>
        <dbReference type="Proteomes" id="UP000595046"/>
    </source>
</evidence>
<gene>
    <name evidence="5" type="ORF">G4Z16_07460</name>
</gene>
<dbReference type="SUPFAM" id="SSF46785">
    <property type="entry name" value="Winged helix' DNA-binding domain"/>
    <property type="match status" value="1"/>
</dbReference>
<dbReference type="PRINTS" id="PR00037">
    <property type="entry name" value="HTHLACR"/>
</dbReference>
<reference evidence="6" key="1">
    <citation type="submission" date="2020-02" db="EMBL/GenBank/DDBJ databases">
        <title>Streptomyces sp. ASO4wet.</title>
        <authorList>
            <person name="Risdian C."/>
            <person name="Landwehr W."/>
            <person name="Schupp P."/>
            <person name="Wink J."/>
        </authorList>
    </citation>
    <scope>NUCLEOTIDE SEQUENCE [LARGE SCALE GENOMIC DNA]</scope>
    <source>
        <strain evidence="6">ASO4wet</strain>
    </source>
</reference>
<dbReference type="GO" id="GO:0003700">
    <property type="term" value="F:DNA-binding transcription factor activity"/>
    <property type="evidence" value="ECO:0007669"/>
    <property type="project" value="InterPro"/>
</dbReference>
<dbReference type="SMART" id="SM00420">
    <property type="entry name" value="HTH_DEOR"/>
    <property type="match status" value="1"/>
</dbReference>
<sequence length="262" mass="27929">MSTARPRAPRRGTARRRDDILREVLAGNGEITELAARFGISVSTVRRDLQQLAGDGHIHRTYGGAVAGGHAAERTLDEKESGNRAQKEAIARAAAEHVHDGDVILIDAGTTTGRLARLLQSRGSLTVITNSTIALRHLAEAQGIELIVLGGRVRRPNGAILGPEGEETLRRLTPDVVFLGADGLHARDGLSCPTLEQAHSKELMAERGREVLVLADSSKLGDSPFPYHARHIGPWTLVTDAAAAPDQVMEFTAGGKCEVVTA</sequence>
<dbReference type="Gene3D" id="1.10.10.10">
    <property type="entry name" value="Winged helix-like DNA-binding domain superfamily/Winged helix DNA-binding domain"/>
    <property type="match status" value="1"/>
</dbReference>
<organism evidence="5 6">
    <name type="scientific">Streptomyces bathyalis</name>
    <dbReference type="NCBI Taxonomy" id="2710756"/>
    <lineage>
        <taxon>Bacteria</taxon>
        <taxon>Bacillati</taxon>
        <taxon>Actinomycetota</taxon>
        <taxon>Actinomycetes</taxon>
        <taxon>Kitasatosporales</taxon>
        <taxon>Streptomycetaceae</taxon>
        <taxon>Streptomyces</taxon>
    </lineage>
</organism>
<dbReference type="KEGG" id="sbat:G4Z16_07460"/>
<dbReference type="PANTHER" id="PTHR30363:SF44">
    <property type="entry name" value="AGA OPERON TRANSCRIPTIONAL REPRESSOR-RELATED"/>
    <property type="match status" value="1"/>
</dbReference>
<dbReference type="InterPro" id="IPR014036">
    <property type="entry name" value="DeoR-like_C"/>
</dbReference>
<dbReference type="PANTHER" id="PTHR30363">
    <property type="entry name" value="HTH-TYPE TRANSCRIPTIONAL REGULATOR SRLR-RELATED"/>
    <property type="match status" value="1"/>
</dbReference>
<name>A0A7T1T4I1_9ACTN</name>
<dbReference type="RefSeq" id="WP_197349950.1">
    <property type="nucleotide sequence ID" value="NZ_CP048882.1"/>
</dbReference>
<dbReference type="SMART" id="SM01134">
    <property type="entry name" value="DeoRC"/>
    <property type="match status" value="1"/>
</dbReference>
<proteinExistence type="predicted"/>
<evidence type="ECO:0000256" key="1">
    <source>
        <dbReference type="ARBA" id="ARBA00023015"/>
    </source>
</evidence>
<dbReference type="Gene3D" id="3.40.50.1360">
    <property type="match status" value="1"/>
</dbReference>
<dbReference type="InterPro" id="IPR001034">
    <property type="entry name" value="DeoR_HTH"/>
</dbReference>
<dbReference type="PROSITE" id="PS00894">
    <property type="entry name" value="HTH_DEOR_1"/>
    <property type="match status" value="1"/>
</dbReference>
<dbReference type="InterPro" id="IPR018356">
    <property type="entry name" value="Tscrpt_reg_HTH_DeoR_CS"/>
</dbReference>
<dbReference type="SUPFAM" id="SSF100950">
    <property type="entry name" value="NagB/RpiA/CoA transferase-like"/>
    <property type="match status" value="1"/>
</dbReference>
<dbReference type="InterPro" id="IPR036388">
    <property type="entry name" value="WH-like_DNA-bd_sf"/>
</dbReference>
<dbReference type="InterPro" id="IPR036390">
    <property type="entry name" value="WH_DNA-bd_sf"/>
</dbReference>
<dbReference type="Pfam" id="PF08220">
    <property type="entry name" value="HTH_DeoR"/>
    <property type="match status" value="1"/>
</dbReference>
<keyword evidence="2" id="KW-0238">DNA-binding</keyword>
<evidence type="ECO:0000256" key="3">
    <source>
        <dbReference type="ARBA" id="ARBA00023163"/>
    </source>
</evidence>
<evidence type="ECO:0000256" key="2">
    <source>
        <dbReference type="ARBA" id="ARBA00023125"/>
    </source>
</evidence>
<feature type="domain" description="HTH deoR-type" evidence="4">
    <location>
        <begin position="12"/>
        <end position="67"/>
    </location>
</feature>
<dbReference type="Proteomes" id="UP000595046">
    <property type="component" value="Chromosome"/>
</dbReference>
<dbReference type="PROSITE" id="PS51000">
    <property type="entry name" value="HTH_DEOR_2"/>
    <property type="match status" value="1"/>
</dbReference>
<keyword evidence="3" id="KW-0804">Transcription</keyword>
<dbReference type="InterPro" id="IPR050313">
    <property type="entry name" value="Carb_Metab_HTH_regulators"/>
</dbReference>
<keyword evidence="1" id="KW-0805">Transcription regulation</keyword>
<dbReference type="AlphaFoldDB" id="A0A7T1T4I1"/>
<protein>
    <submittedName>
        <fullName evidence="5">DeoR/GlpR transcriptional regulator</fullName>
    </submittedName>
</protein>
<dbReference type="GO" id="GO:0003677">
    <property type="term" value="F:DNA binding"/>
    <property type="evidence" value="ECO:0007669"/>
    <property type="project" value="UniProtKB-KW"/>
</dbReference>
<dbReference type="Pfam" id="PF00455">
    <property type="entry name" value="DeoRC"/>
    <property type="match status" value="1"/>
</dbReference>
<evidence type="ECO:0000259" key="4">
    <source>
        <dbReference type="PROSITE" id="PS51000"/>
    </source>
</evidence>
<evidence type="ECO:0000313" key="5">
    <source>
        <dbReference type="EMBL" id="QPP06261.1"/>
    </source>
</evidence>
<dbReference type="EMBL" id="CP048882">
    <property type="protein sequence ID" value="QPP06261.1"/>
    <property type="molecule type" value="Genomic_DNA"/>
</dbReference>
<dbReference type="InterPro" id="IPR037171">
    <property type="entry name" value="NagB/RpiA_transferase-like"/>
</dbReference>
<keyword evidence="6" id="KW-1185">Reference proteome</keyword>